<comment type="caution">
    <text evidence="1">The sequence shown here is derived from an EMBL/GenBank/DDBJ whole genome shotgun (WGS) entry which is preliminary data.</text>
</comment>
<accession>A0ABR2H2F8</accession>
<evidence type="ECO:0000313" key="2">
    <source>
        <dbReference type="Proteomes" id="UP001470230"/>
    </source>
</evidence>
<proteinExistence type="predicted"/>
<evidence type="ECO:0000313" key="1">
    <source>
        <dbReference type="EMBL" id="KAK8840394.1"/>
    </source>
</evidence>
<name>A0ABR2H2F8_9EUKA</name>
<keyword evidence="2" id="KW-1185">Reference proteome</keyword>
<protein>
    <recommendedName>
        <fullName evidence="3">Tubby C-terminal domain-containing protein</fullName>
    </recommendedName>
</protein>
<dbReference type="Proteomes" id="UP001470230">
    <property type="component" value="Unassembled WGS sequence"/>
</dbReference>
<evidence type="ECO:0008006" key="3">
    <source>
        <dbReference type="Google" id="ProtNLM"/>
    </source>
</evidence>
<reference evidence="1 2" key="1">
    <citation type="submission" date="2024-04" db="EMBL/GenBank/DDBJ databases">
        <title>Tritrichomonas musculus Genome.</title>
        <authorList>
            <person name="Alves-Ferreira E."/>
            <person name="Grigg M."/>
            <person name="Lorenzi H."/>
            <person name="Galac M."/>
        </authorList>
    </citation>
    <scope>NUCLEOTIDE SEQUENCE [LARGE SCALE GENOMIC DNA]</scope>
    <source>
        <strain evidence="1 2">EAF2021</strain>
    </source>
</reference>
<sequence length="210" mass="24148">MQTTMPYCSIQNEASTNILNDFEKDNNKVKENDQSHKSIIYQIKISYHFMKCPFYTFSKDGNILYTAKHLYNEIFIGKGNEVHISKDTSNRIGQILQEHRLNSILADGKRFKLKYVESGKPNHFSLSVNFPNKGKEVTWRPKKYDLKKNPKKSKRDCSLENSKGQTVLSLKKKSNHLFEIDTLQSIDPLMIFVIGISGIIGPHDEPFGGF</sequence>
<gene>
    <name evidence="1" type="ORF">M9Y10_030955</name>
</gene>
<organism evidence="1 2">
    <name type="scientific">Tritrichomonas musculus</name>
    <dbReference type="NCBI Taxonomy" id="1915356"/>
    <lineage>
        <taxon>Eukaryota</taxon>
        <taxon>Metamonada</taxon>
        <taxon>Parabasalia</taxon>
        <taxon>Tritrichomonadida</taxon>
        <taxon>Tritrichomonadidae</taxon>
        <taxon>Tritrichomonas</taxon>
    </lineage>
</organism>
<dbReference type="EMBL" id="JAPFFF010000047">
    <property type="protein sequence ID" value="KAK8840394.1"/>
    <property type="molecule type" value="Genomic_DNA"/>
</dbReference>